<dbReference type="InterPro" id="IPR036864">
    <property type="entry name" value="Zn2-C6_fun-type_DNA-bd_sf"/>
</dbReference>
<evidence type="ECO:0000256" key="5">
    <source>
        <dbReference type="SAM" id="MobiDB-lite"/>
    </source>
</evidence>
<evidence type="ECO:0000256" key="2">
    <source>
        <dbReference type="ARBA" id="ARBA00023125"/>
    </source>
</evidence>
<keyword evidence="3" id="KW-0804">Transcription</keyword>
<name>A0AAD6T1E2_9AGAR</name>
<keyword evidence="8" id="KW-1185">Reference proteome</keyword>
<dbReference type="PANTHER" id="PTHR31069:SF32">
    <property type="entry name" value="ARGININE METABOLISM REGULATION PROTEIN II"/>
    <property type="match status" value="1"/>
</dbReference>
<feature type="compositionally biased region" description="Basic and acidic residues" evidence="5">
    <location>
        <begin position="101"/>
        <end position="112"/>
    </location>
</feature>
<dbReference type="PROSITE" id="PS00463">
    <property type="entry name" value="ZN2_CY6_FUNGAL_1"/>
    <property type="match status" value="2"/>
</dbReference>
<evidence type="ECO:0000259" key="6">
    <source>
        <dbReference type="PROSITE" id="PS50048"/>
    </source>
</evidence>
<gene>
    <name evidence="7" type="ORF">C8F04DRAFT_1091124</name>
</gene>
<keyword evidence="2" id="KW-0238">DNA-binding</keyword>
<dbReference type="CDD" id="cd00067">
    <property type="entry name" value="GAL4"/>
    <property type="match status" value="2"/>
</dbReference>
<dbReference type="GO" id="GO:0000981">
    <property type="term" value="F:DNA-binding transcription factor activity, RNA polymerase II-specific"/>
    <property type="evidence" value="ECO:0007669"/>
    <property type="project" value="InterPro"/>
</dbReference>
<dbReference type="PROSITE" id="PS50048">
    <property type="entry name" value="ZN2_CY6_FUNGAL_2"/>
    <property type="match status" value="2"/>
</dbReference>
<dbReference type="GO" id="GO:0003677">
    <property type="term" value="F:DNA binding"/>
    <property type="evidence" value="ECO:0007669"/>
    <property type="project" value="UniProtKB-KW"/>
</dbReference>
<reference evidence="7" key="1">
    <citation type="submission" date="2023-03" db="EMBL/GenBank/DDBJ databases">
        <title>Massive genome expansion in bonnet fungi (Mycena s.s.) driven by repeated elements and novel gene families across ecological guilds.</title>
        <authorList>
            <consortium name="Lawrence Berkeley National Laboratory"/>
            <person name="Harder C.B."/>
            <person name="Miyauchi S."/>
            <person name="Viragh M."/>
            <person name="Kuo A."/>
            <person name="Thoen E."/>
            <person name="Andreopoulos B."/>
            <person name="Lu D."/>
            <person name="Skrede I."/>
            <person name="Drula E."/>
            <person name="Henrissat B."/>
            <person name="Morin E."/>
            <person name="Kohler A."/>
            <person name="Barry K."/>
            <person name="LaButti K."/>
            <person name="Morin E."/>
            <person name="Salamov A."/>
            <person name="Lipzen A."/>
            <person name="Mereny Z."/>
            <person name="Hegedus B."/>
            <person name="Baldrian P."/>
            <person name="Stursova M."/>
            <person name="Weitz H."/>
            <person name="Taylor A."/>
            <person name="Grigoriev I.V."/>
            <person name="Nagy L.G."/>
            <person name="Martin F."/>
            <person name="Kauserud H."/>
        </authorList>
    </citation>
    <scope>NUCLEOTIDE SEQUENCE</scope>
    <source>
        <strain evidence="7">CBHHK200</strain>
    </source>
</reference>
<feature type="region of interest" description="Disordered" evidence="5">
    <location>
        <begin position="95"/>
        <end position="129"/>
    </location>
</feature>
<sequence>MMSQAKVKLPVCKACRSRKVRCDGEKPCASCSRARKPTVCEYPLPPPSGSIRPEIAKGSACIECRQKKRKCDGNRPCSTCLITLRPEACQYREHNTRRKPRNEEPVDVDRTTEAAGCSRTVSAEPPDPPLTQLTMTLTVAPSLPKLTIPTPAQLESKREIDLSSLRNLFLENCWDYGLEFSPTKRAAIVRGDTSSADIHPIFIPVSQLMGFLVASELESEEKGIPQDVTQDEIEQRLRVLHLLDSTAEALDPLTYVQVYKLLAQYYAQRDDYQGFAVYLASAADVALDHEAVLGLDDSRVLNGSSHLSRERAEEARSALAHMVYLAMASSIVVKSKVQLHPMIITKFRRIAGHEIEASFVRAKCVLLLAESQELVEEWNRREPGTVFGLEWSTRCRELANDIQDHLHRAIVSLSALAELHAPFAPFHAVPRQKHRNIINAVASITRTFAPADLSFFDCILEVSWDITSREISQQPPTVQWTTYFKNIVVPAHGPPQLPWRITNSPSIEVEEEDAVWSY</sequence>
<evidence type="ECO:0000256" key="4">
    <source>
        <dbReference type="ARBA" id="ARBA00023242"/>
    </source>
</evidence>
<dbReference type="GO" id="GO:0008270">
    <property type="term" value="F:zinc ion binding"/>
    <property type="evidence" value="ECO:0007669"/>
    <property type="project" value="InterPro"/>
</dbReference>
<dbReference type="InterPro" id="IPR001138">
    <property type="entry name" value="Zn2Cys6_DnaBD"/>
</dbReference>
<dbReference type="SMART" id="SM00066">
    <property type="entry name" value="GAL4"/>
    <property type="match status" value="2"/>
</dbReference>
<evidence type="ECO:0000256" key="1">
    <source>
        <dbReference type="ARBA" id="ARBA00023015"/>
    </source>
</evidence>
<dbReference type="PANTHER" id="PTHR31069">
    <property type="entry name" value="OLEATE-ACTIVATED TRANSCRIPTION FACTOR 1-RELATED"/>
    <property type="match status" value="1"/>
</dbReference>
<dbReference type="Pfam" id="PF00172">
    <property type="entry name" value="Zn_clus"/>
    <property type="match status" value="2"/>
</dbReference>
<dbReference type="EMBL" id="JARJCM010000034">
    <property type="protein sequence ID" value="KAJ7038026.1"/>
    <property type="molecule type" value="Genomic_DNA"/>
</dbReference>
<proteinExistence type="predicted"/>
<accession>A0AAD6T1E2</accession>
<feature type="domain" description="Zn(2)-C6 fungal-type" evidence="6">
    <location>
        <begin position="11"/>
        <end position="42"/>
    </location>
</feature>
<dbReference type="Proteomes" id="UP001218188">
    <property type="component" value="Unassembled WGS sequence"/>
</dbReference>
<evidence type="ECO:0000313" key="8">
    <source>
        <dbReference type="Proteomes" id="UP001218188"/>
    </source>
</evidence>
<dbReference type="SUPFAM" id="SSF57701">
    <property type="entry name" value="Zn2/Cys6 DNA-binding domain"/>
    <property type="match status" value="2"/>
</dbReference>
<evidence type="ECO:0000313" key="7">
    <source>
        <dbReference type="EMBL" id="KAJ7038026.1"/>
    </source>
</evidence>
<organism evidence="7 8">
    <name type="scientific">Mycena alexandri</name>
    <dbReference type="NCBI Taxonomy" id="1745969"/>
    <lineage>
        <taxon>Eukaryota</taxon>
        <taxon>Fungi</taxon>
        <taxon>Dikarya</taxon>
        <taxon>Basidiomycota</taxon>
        <taxon>Agaricomycotina</taxon>
        <taxon>Agaricomycetes</taxon>
        <taxon>Agaricomycetidae</taxon>
        <taxon>Agaricales</taxon>
        <taxon>Marasmiineae</taxon>
        <taxon>Mycenaceae</taxon>
        <taxon>Mycena</taxon>
    </lineage>
</organism>
<feature type="domain" description="Zn(2)-C6 fungal-type" evidence="6">
    <location>
        <begin position="60"/>
        <end position="91"/>
    </location>
</feature>
<comment type="caution">
    <text evidence="7">The sequence shown here is derived from an EMBL/GenBank/DDBJ whole genome shotgun (WGS) entry which is preliminary data.</text>
</comment>
<evidence type="ECO:0000256" key="3">
    <source>
        <dbReference type="ARBA" id="ARBA00023163"/>
    </source>
</evidence>
<keyword evidence="4" id="KW-0539">Nucleus</keyword>
<dbReference type="AlphaFoldDB" id="A0AAD6T1E2"/>
<dbReference type="Gene3D" id="4.10.240.10">
    <property type="entry name" value="Zn(2)-C6 fungal-type DNA-binding domain"/>
    <property type="match status" value="2"/>
</dbReference>
<protein>
    <recommendedName>
        <fullName evidence="6">Zn(2)-C6 fungal-type domain-containing protein</fullName>
    </recommendedName>
</protein>
<dbReference type="InterPro" id="IPR050675">
    <property type="entry name" value="OAF3"/>
</dbReference>
<keyword evidence="1" id="KW-0805">Transcription regulation</keyword>